<evidence type="ECO:0000313" key="3">
    <source>
        <dbReference type="WBParaSite" id="HCON_00171450-00001"/>
    </source>
</evidence>
<protein>
    <submittedName>
        <fullName evidence="3">FAD_binding_3 domain-containing protein</fullName>
    </submittedName>
</protein>
<reference evidence="3" key="1">
    <citation type="submission" date="2020-12" db="UniProtKB">
        <authorList>
            <consortium name="WormBaseParasite"/>
        </authorList>
    </citation>
    <scope>IDENTIFICATION</scope>
    <source>
        <strain evidence="3">MHco3</strain>
    </source>
</reference>
<feature type="compositionally biased region" description="Polar residues" evidence="1">
    <location>
        <begin position="276"/>
        <end position="290"/>
    </location>
</feature>
<evidence type="ECO:0000256" key="1">
    <source>
        <dbReference type="SAM" id="MobiDB-lite"/>
    </source>
</evidence>
<name>A0A7I4Z247_HAECO</name>
<organism evidence="2 3">
    <name type="scientific">Haemonchus contortus</name>
    <name type="common">Barber pole worm</name>
    <dbReference type="NCBI Taxonomy" id="6289"/>
    <lineage>
        <taxon>Eukaryota</taxon>
        <taxon>Metazoa</taxon>
        <taxon>Ecdysozoa</taxon>
        <taxon>Nematoda</taxon>
        <taxon>Chromadorea</taxon>
        <taxon>Rhabditida</taxon>
        <taxon>Rhabditina</taxon>
        <taxon>Rhabditomorpha</taxon>
        <taxon>Strongyloidea</taxon>
        <taxon>Trichostrongylidae</taxon>
        <taxon>Haemonchus</taxon>
    </lineage>
</organism>
<dbReference type="OrthoDB" id="5843846at2759"/>
<accession>A0A7I4Z247</accession>
<evidence type="ECO:0000313" key="2">
    <source>
        <dbReference type="Proteomes" id="UP000025227"/>
    </source>
</evidence>
<keyword evidence="2" id="KW-1185">Reference proteome</keyword>
<sequence length="290" mass="34299">MKSLYGWGFGMKRQAISWAISSLKDKEVTLENIPEELAQLSNGTTFVHEQDQELHVYYSERTIEMSCTNGLYAIVADGVHTKQPKELMQLYCVHGVCNGGVEVPLLYSMTARKTEDVYLRIFGHLKNLFERRRDTCNLRKSMHAHGRVPVVAEWWDTIKRVVFLPKRLYPEVRALWRPSVPEDHVAYEKCKEFLEYLHSTMWNKWELVDLRTTNIAEAYHNRLNVEFGRDHPDLRTLIEKLKYIDFEAKCSLQWIREHPNEEKHLRKRDRERRQNIENSMKVSESGTFAE</sequence>
<feature type="region of interest" description="Disordered" evidence="1">
    <location>
        <begin position="265"/>
        <end position="290"/>
    </location>
</feature>
<dbReference type="Proteomes" id="UP000025227">
    <property type="component" value="Unplaced"/>
</dbReference>
<proteinExistence type="predicted"/>
<dbReference type="WBParaSite" id="HCON_00171450-00001">
    <property type="protein sequence ID" value="HCON_00171450-00001"/>
    <property type="gene ID" value="HCON_00171450"/>
</dbReference>
<dbReference type="AlphaFoldDB" id="A0A7I4Z247"/>